<evidence type="ECO:0000259" key="19">
    <source>
        <dbReference type="Pfam" id="PF13947"/>
    </source>
</evidence>
<dbReference type="GO" id="GO:0030247">
    <property type="term" value="F:polysaccharide binding"/>
    <property type="evidence" value="ECO:0007669"/>
    <property type="project" value="InterPro"/>
</dbReference>
<evidence type="ECO:0000256" key="13">
    <source>
        <dbReference type="ARBA" id="ARBA00023180"/>
    </source>
</evidence>
<dbReference type="EMBL" id="JAJSOW010000103">
    <property type="protein sequence ID" value="KAI9174954.1"/>
    <property type="molecule type" value="Genomic_DNA"/>
</dbReference>
<dbReference type="Pfam" id="PF13947">
    <property type="entry name" value="GUB_WAK_bind"/>
    <property type="match status" value="1"/>
</dbReference>
<evidence type="ECO:0000259" key="21">
    <source>
        <dbReference type="Pfam" id="PF20451"/>
    </source>
</evidence>
<evidence type="ECO:0000256" key="2">
    <source>
        <dbReference type="ARBA" id="ARBA00004167"/>
    </source>
</evidence>
<evidence type="ECO:0000256" key="12">
    <source>
        <dbReference type="ARBA" id="ARBA00023163"/>
    </source>
</evidence>
<dbReference type="GO" id="GO:0080142">
    <property type="term" value="P:regulation of salicylic acid biosynthetic process"/>
    <property type="evidence" value="ECO:0007669"/>
    <property type="project" value="TreeGrafter"/>
</dbReference>
<evidence type="ECO:0000256" key="6">
    <source>
        <dbReference type="ARBA" id="ARBA00022729"/>
    </source>
</evidence>
<dbReference type="GO" id="GO:0003700">
    <property type="term" value="F:DNA-binding transcription factor activity"/>
    <property type="evidence" value="ECO:0007669"/>
    <property type="project" value="TreeGrafter"/>
</dbReference>
<evidence type="ECO:0000256" key="8">
    <source>
        <dbReference type="ARBA" id="ARBA00023015"/>
    </source>
</evidence>
<evidence type="ECO:0000256" key="16">
    <source>
        <dbReference type="ARBA" id="ARBA00048679"/>
    </source>
</evidence>
<dbReference type="InterPro" id="IPR025287">
    <property type="entry name" value="WAK_GUB"/>
</dbReference>
<reference evidence="23" key="2">
    <citation type="submission" date="2023-02" db="EMBL/GenBank/DDBJ databases">
        <authorList>
            <person name="Swenson N.G."/>
            <person name="Wegrzyn J.L."/>
            <person name="Mcevoy S.L."/>
        </authorList>
    </citation>
    <scope>NUCLEOTIDE SEQUENCE</scope>
    <source>
        <strain evidence="23">91603</strain>
        <tissue evidence="23">Leaf</tissue>
    </source>
</reference>
<comment type="similarity">
    <text evidence="3">Belongs to the plant ACBP60 protein family.</text>
</comment>
<dbReference type="Pfam" id="PF14380">
    <property type="entry name" value="WAK_assoc"/>
    <property type="match status" value="1"/>
</dbReference>
<dbReference type="AlphaFoldDB" id="A0AAD5IRQ6"/>
<evidence type="ECO:0000256" key="15">
    <source>
        <dbReference type="ARBA" id="ARBA00047899"/>
    </source>
</evidence>
<comment type="subcellular location">
    <subcellularLocation>
        <location evidence="2">Membrane</location>
        <topology evidence="2">Single-pass membrane protein</topology>
    </subcellularLocation>
    <subcellularLocation>
        <location evidence="1">Nucleus</location>
    </subcellularLocation>
</comment>
<dbReference type="GO" id="GO:0004674">
    <property type="term" value="F:protein serine/threonine kinase activity"/>
    <property type="evidence" value="ECO:0007669"/>
    <property type="project" value="UniProtKB-KW"/>
</dbReference>
<sequence length="726" mass="81725">MAAKRFLNESGSNPDQPPEKRPRNRPSFASVIGEVVMVNSIQNFFSALEPMLRRVVNEEVERGLAHRSFRSITRSPSLRIQALEPSGLKLIFSKKISLPIFTGSKITDIENSPLQILLVDTRGGHMAQTSLPHPIKVDIVVLDGDFPPGDRDNWTSEEFDSSIVKERTGKRPLLTGEVNITLRDGFAPTGDVEFTDNSSWIRSRKFRIGAKVVSGNTSGVRIREAITEAFVVKDHRGELYKKHHPPMLEDEVWRLEKIGKDGAFHRKLSSSGINTVQEFLKLSTVDPQKLRTILGNGMSEKMWEVTIKHARKCVMGNKLYLFRGPDFTIILNPICQVVRALINGQIYPTRDLPTINRTYIEKLVREAYSNWYSLEEVEGLPNEPALLTQGDMVDQYPNHHHQHHHHHHHQNMAMKSIQQSGYPIDHKSAEVGCSDWQINSNAYLSTISIEHGIGGYSISESSSDGELTPSRGINKSPVLIDNIDDDDEPCLGAFLETRLNISYPFWGGDRPLYCGRKGFEIRCEDSQYRFIDSAAQKFRVLNISYFDPIILTIARDDLWNDYCSGILNQEIDFNHDIFKYGRNVRNLSLFNDCRDAISPLLGPNYINCSTVEGEEKTTGFYAIDIPELRISNLSNTCQLGIKVPVLLAALDDLRPGSLEHALEQGFDVEYIADSTRCAKCIATGGICGSNISNTEQFICLCHDQPQPQPHTCPLAHPGMHALHFTY</sequence>
<feature type="domain" description="Calmodulin binding protein central" evidence="21">
    <location>
        <begin position="247"/>
        <end position="313"/>
    </location>
</feature>
<comment type="catalytic activity">
    <reaction evidence="16">
        <text>L-seryl-[protein] + ATP = O-phospho-L-seryl-[protein] + ADP + H(+)</text>
        <dbReference type="Rhea" id="RHEA:17989"/>
        <dbReference type="Rhea" id="RHEA-COMP:9863"/>
        <dbReference type="Rhea" id="RHEA-COMP:11604"/>
        <dbReference type="ChEBI" id="CHEBI:15378"/>
        <dbReference type="ChEBI" id="CHEBI:29999"/>
        <dbReference type="ChEBI" id="CHEBI:30616"/>
        <dbReference type="ChEBI" id="CHEBI:83421"/>
        <dbReference type="ChEBI" id="CHEBI:456216"/>
        <dbReference type="EC" id="2.7.11.1"/>
    </reaction>
</comment>
<dbReference type="GO" id="GO:0043565">
    <property type="term" value="F:sequence-specific DNA binding"/>
    <property type="evidence" value="ECO:0007669"/>
    <property type="project" value="TreeGrafter"/>
</dbReference>
<dbReference type="Pfam" id="PF20451">
    <property type="entry name" value="Calmod_bind_M"/>
    <property type="match status" value="1"/>
</dbReference>
<keyword evidence="24" id="KW-1185">Reference proteome</keyword>
<feature type="domain" description="Calmodulin binding protein C-terminal" evidence="22">
    <location>
        <begin position="318"/>
        <end position="377"/>
    </location>
</feature>
<comment type="caution">
    <text evidence="23">The sequence shown here is derived from an EMBL/GenBank/DDBJ whole genome shotgun (WGS) entry which is preliminary data.</text>
</comment>
<keyword evidence="5" id="KW-0812">Transmembrane</keyword>
<feature type="region of interest" description="Disordered" evidence="17">
    <location>
        <begin position="1"/>
        <end position="26"/>
    </location>
</feature>
<dbReference type="InterPro" id="IPR046831">
    <property type="entry name" value="Calmodulin_bind_N"/>
</dbReference>
<evidence type="ECO:0000256" key="3">
    <source>
        <dbReference type="ARBA" id="ARBA00007214"/>
    </source>
</evidence>
<evidence type="ECO:0000256" key="9">
    <source>
        <dbReference type="ARBA" id="ARBA00023125"/>
    </source>
</evidence>
<dbReference type="Proteomes" id="UP001064489">
    <property type="component" value="Chromosome 8"/>
</dbReference>
<proteinExistence type="inferred from homology"/>
<keyword evidence="10" id="KW-0472">Membrane</keyword>
<dbReference type="InterPro" id="IPR032872">
    <property type="entry name" value="WAK_assoc_C"/>
</dbReference>
<keyword evidence="9" id="KW-0238">DNA-binding</keyword>
<dbReference type="InterPro" id="IPR046829">
    <property type="entry name" value="Calmod_bind_C"/>
</dbReference>
<dbReference type="PANTHER" id="PTHR31713">
    <property type="entry name" value="OS02G0177800 PROTEIN"/>
    <property type="match status" value="1"/>
</dbReference>
<comment type="catalytic activity">
    <reaction evidence="15">
        <text>L-threonyl-[protein] + ATP = O-phospho-L-threonyl-[protein] + ADP + H(+)</text>
        <dbReference type="Rhea" id="RHEA:46608"/>
        <dbReference type="Rhea" id="RHEA-COMP:11060"/>
        <dbReference type="Rhea" id="RHEA-COMP:11605"/>
        <dbReference type="ChEBI" id="CHEBI:15378"/>
        <dbReference type="ChEBI" id="CHEBI:30013"/>
        <dbReference type="ChEBI" id="CHEBI:30616"/>
        <dbReference type="ChEBI" id="CHEBI:61977"/>
        <dbReference type="ChEBI" id="CHEBI:456216"/>
        <dbReference type="EC" id="2.7.11.1"/>
    </reaction>
</comment>
<dbReference type="GO" id="GO:0005634">
    <property type="term" value="C:nucleus"/>
    <property type="evidence" value="ECO:0007669"/>
    <property type="project" value="UniProtKB-SubCell"/>
</dbReference>
<keyword evidence="7" id="KW-1133">Transmembrane helix</keyword>
<keyword evidence="14" id="KW-0539">Nucleus</keyword>
<dbReference type="InterPro" id="IPR012416">
    <property type="entry name" value="CBP60"/>
</dbReference>
<dbReference type="EC" id="2.7.11.1" evidence="4"/>
<dbReference type="Pfam" id="PF07887">
    <property type="entry name" value="Calmodulin_bind"/>
    <property type="match status" value="1"/>
</dbReference>
<evidence type="ECO:0000259" key="22">
    <source>
        <dbReference type="Pfam" id="PF20452"/>
    </source>
</evidence>
<evidence type="ECO:0000256" key="11">
    <source>
        <dbReference type="ARBA" id="ARBA00023159"/>
    </source>
</evidence>
<evidence type="ECO:0000313" key="24">
    <source>
        <dbReference type="Proteomes" id="UP001064489"/>
    </source>
</evidence>
<dbReference type="GO" id="GO:0005516">
    <property type="term" value="F:calmodulin binding"/>
    <property type="evidence" value="ECO:0007669"/>
    <property type="project" value="InterPro"/>
</dbReference>
<accession>A0AAD5IRQ6</accession>
<dbReference type="PANTHER" id="PTHR31713:SF42">
    <property type="entry name" value="PROTEIN SAR DEFICIENT 1"/>
    <property type="match status" value="1"/>
</dbReference>
<gene>
    <name evidence="23" type="ORF">LWI28_025266</name>
</gene>
<keyword evidence="11" id="KW-0010">Activator</keyword>
<evidence type="ECO:0000256" key="1">
    <source>
        <dbReference type="ARBA" id="ARBA00004123"/>
    </source>
</evidence>
<dbReference type="Pfam" id="PF20452">
    <property type="entry name" value="Calmod_bind_C"/>
    <property type="match status" value="1"/>
</dbReference>
<keyword evidence="12" id="KW-0804">Transcription</keyword>
<keyword evidence="8" id="KW-0805">Transcription regulation</keyword>
<evidence type="ECO:0000256" key="5">
    <source>
        <dbReference type="ARBA" id="ARBA00022692"/>
    </source>
</evidence>
<evidence type="ECO:0000256" key="10">
    <source>
        <dbReference type="ARBA" id="ARBA00023136"/>
    </source>
</evidence>
<evidence type="ECO:0000256" key="4">
    <source>
        <dbReference type="ARBA" id="ARBA00012513"/>
    </source>
</evidence>
<dbReference type="InterPro" id="IPR046830">
    <property type="entry name" value="Calmod_bind_M"/>
</dbReference>
<evidence type="ECO:0000256" key="17">
    <source>
        <dbReference type="SAM" id="MobiDB-lite"/>
    </source>
</evidence>
<dbReference type="GO" id="GO:0016020">
    <property type="term" value="C:membrane"/>
    <property type="evidence" value="ECO:0007669"/>
    <property type="project" value="UniProtKB-SubCell"/>
</dbReference>
<keyword evidence="13" id="KW-0325">Glycoprotein</keyword>
<feature type="domain" description="Calmodulin binding protein-like N-terminal" evidence="18">
    <location>
        <begin position="88"/>
        <end position="235"/>
    </location>
</feature>
<protein>
    <recommendedName>
        <fullName evidence="4">non-specific serine/threonine protein kinase</fullName>
        <ecNumber evidence="4">2.7.11.1</ecNumber>
    </recommendedName>
</protein>
<keyword evidence="6" id="KW-0732">Signal</keyword>
<evidence type="ECO:0000259" key="18">
    <source>
        <dbReference type="Pfam" id="PF07887"/>
    </source>
</evidence>
<organism evidence="23 24">
    <name type="scientific">Acer negundo</name>
    <name type="common">Box elder</name>
    <dbReference type="NCBI Taxonomy" id="4023"/>
    <lineage>
        <taxon>Eukaryota</taxon>
        <taxon>Viridiplantae</taxon>
        <taxon>Streptophyta</taxon>
        <taxon>Embryophyta</taxon>
        <taxon>Tracheophyta</taxon>
        <taxon>Spermatophyta</taxon>
        <taxon>Magnoliopsida</taxon>
        <taxon>eudicotyledons</taxon>
        <taxon>Gunneridae</taxon>
        <taxon>Pentapetalae</taxon>
        <taxon>rosids</taxon>
        <taxon>malvids</taxon>
        <taxon>Sapindales</taxon>
        <taxon>Sapindaceae</taxon>
        <taxon>Hippocastanoideae</taxon>
        <taxon>Acereae</taxon>
        <taxon>Acer</taxon>
    </lineage>
</organism>
<name>A0AAD5IRQ6_ACENE</name>
<feature type="domain" description="Wall-associated receptor kinase C-terminal" evidence="20">
    <location>
        <begin position="621"/>
        <end position="704"/>
    </location>
</feature>
<feature type="domain" description="Wall-associated receptor kinase galacturonan-binding" evidence="19">
    <location>
        <begin position="499"/>
        <end position="549"/>
    </location>
</feature>
<reference evidence="23" key="1">
    <citation type="journal article" date="2022" name="Plant J.">
        <title>Strategies of tolerance reflected in two North American maple genomes.</title>
        <authorList>
            <person name="McEvoy S.L."/>
            <person name="Sezen U.U."/>
            <person name="Trouern-Trend A."/>
            <person name="McMahon S.M."/>
            <person name="Schaberg P.G."/>
            <person name="Yang J."/>
            <person name="Wegrzyn J.L."/>
            <person name="Swenson N.G."/>
        </authorList>
    </citation>
    <scope>NUCLEOTIDE SEQUENCE</scope>
    <source>
        <strain evidence="23">91603</strain>
    </source>
</reference>
<evidence type="ECO:0000256" key="7">
    <source>
        <dbReference type="ARBA" id="ARBA00022989"/>
    </source>
</evidence>
<evidence type="ECO:0000256" key="14">
    <source>
        <dbReference type="ARBA" id="ARBA00023242"/>
    </source>
</evidence>
<evidence type="ECO:0000313" key="23">
    <source>
        <dbReference type="EMBL" id="KAI9174954.1"/>
    </source>
</evidence>
<evidence type="ECO:0000259" key="20">
    <source>
        <dbReference type="Pfam" id="PF14380"/>
    </source>
</evidence>